<dbReference type="EMBL" id="PYVS01000009">
    <property type="protein sequence ID" value="PTB83165.1"/>
    <property type="molecule type" value="Genomic_DNA"/>
</dbReference>
<proteinExistence type="predicted"/>
<dbReference type="Pfam" id="PF07445">
    <property type="entry name" value="PriC"/>
    <property type="match status" value="1"/>
</dbReference>
<sequence>MQNWETLMTTTIAVELIQRLEQALGQFERQINALQIHRDNFTPWFDDDLFHGDAEHPLDYPREIRRHLQRLERTEDATQREWLATKVSDQLTALHQALSLKQKK</sequence>
<evidence type="ECO:0000313" key="2">
    <source>
        <dbReference type="EMBL" id="PTB89042.1"/>
    </source>
</evidence>
<dbReference type="Proteomes" id="UP000243022">
    <property type="component" value="Unassembled WGS sequence"/>
</dbReference>
<gene>
    <name evidence="2" type="ORF">C9927_02680</name>
    <name evidence="3" type="ORF">C9928_02670</name>
    <name evidence="1" type="ORF">C9986_00960</name>
</gene>
<dbReference type="Gene3D" id="1.20.1270.340">
    <property type="match status" value="1"/>
</dbReference>
<dbReference type="InterPro" id="IPR010890">
    <property type="entry name" value="PriC"/>
</dbReference>
<accession>A0A2T4D7D3</accession>
<dbReference type="Proteomes" id="UP000242087">
    <property type="component" value="Unassembled WGS sequence"/>
</dbReference>
<comment type="caution">
    <text evidence="2">The sequence shown here is derived from an EMBL/GenBank/DDBJ whole genome shotgun (WGS) entry which is preliminary data.</text>
</comment>
<evidence type="ECO:0000313" key="4">
    <source>
        <dbReference type="Proteomes" id="UP000241514"/>
    </source>
</evidence>
<name>A0A2T4D7D3_9GAMM</name>
<dbReference type="EMBL" id="PYVF01000026">
    <property type="protein sequence ID" value="PTB89042.1"/>
    <property type="molecule type" value="Genomic_DNA"/>
</dbReference>
<dbReference type="Proteomes" id="UP000241514">
    <property type="component" value="Unassembled WGS sequence"/>
</dbReference>
<protein>
    <submittedName>
        <fullName evidence="2">Uncharacterized protein</fullName>
    </submittedName>
</protein>
<evidence type="ECO:0000313" key="1">
    <source>
        <dbReference type="EMBL" id="PTB83165.1"/>
    </source>
</evidence>
<organism evidence="2 5">
    <name type="scientific">Pseudidiomarina aestuarii</name>
    <dbReference type="NCBI Taxonomy" id="624146"/>
    <lineage>
        <taxon>Bacteria</taxon>
        <taxon>Pseudomonadati</taxon>
        <taxon>Pseudomonadota</taxon>
        <taxon>Gammaproteobacteria</taxon>
        <taxon>Alteromonadales</taxon>
        <taxon>Idiomarinaceae</taxon>
        <taxon>Pseudidiomarina</taxon>
    </lineage>
</organism>
<evidence type="ECO:0000313" key="5">
    <source>
        <dbReference type="Proteomes" id="UP000242087"/>
    </source>
</evidence>
<dbReference type="EMBL" id="PYVG01000009">
    <property type="protein sequence ID" value="PTB89658.1"/>
    <property type="molecule type" value="Genomic_DNA"/>
</dbReference>
<evidence type="ECO:0000313" key="6">
    <source>
        <dbReference type="Proteomes" id="UP000243022"/>
    </source>
</evidence>
<evidence type="ECO:0000313" key="3">
    <source>
        <dbReference type="EMBL" id="PTB89658.1"/>
    </source>
</evidence>
<dbReference type="AlphaFoldDB" id="A0A2T4D7D3"/>
<reference evidence="4 5" key="1">
    <citation type="submission" date="2018-03" db="EMBL/GenBank/DDBJ databases">
        <title>Cross-interface Injection: A General Nanoliter Liquid Handling Method Applied to Single Cells Genome Amplification Automated Nanoliter Liquid Handling Applied to Single Cell Multiple Displacement Amplification.</title>
        <authorList>
            <person name="Yun J."/>
            <person name="Xu P."/>
            <person name="Xu J."/>
            <person name="Dai X."/>
            <person name="Wang Y."/>
            <person name="Zheng X."/>
            <person name="Cao C."/>
            <person name="Yi Q."/>
            <person name="Zhu Y."/>
            <person name="Wang L."/>
            <person name="Dong Z."/>
            <person name="Huang Y."/>
            <person name="Huang L."/>
            <person name="Du W."/>
        </authorList>
    </citation>
    <scope>NUCLEOTIDE SEQUENCE [LARGE SCALE GENOMIC DNA]</scope>
    <source>
        <strain evidence="2 5">A12-4</strain>
        <strain evidence="3 4">A9-4</strain>
        <strain evidence="1 6">Z-E1-2</strain>
    </source>
</reference>
<dbReference type="InterPro" id="IPR038338">
    <property type="entry name" value="PriC_sf"/>
</dbReference>